<dbReference type="PRINTS" id="PR00081">
    <property type="entry name" value="GDHRDH"/>
</dbReference>
<organism evidence="3 4">
    <name type="scientific">Rhabdobacter roseus</name>
    <dbReference type="NCBI Taxonomy" id="1655419"/>
    <lineage>
        <taxon>Bacteria</taxon>
        <taxon>Pseudomonadati</taxon>
        <taxon>Bacteroidota</taxon>
        <taxon>Cytophagia</taxon>
        <taxon>Cytophagales</taxon>
        <taxon>Cytophagaceae</taxon>
        <taxon>Rhabdobacter</taxon>
    </lineage>
</organism>
<dbReference type="NCBIfam" id="NF005214">
    <property type="entry name" value="PRK06701.1"/>
    <property type="match status" value="1"/>
</dbReference>
<comment type="caution">
    <text evidence="3">The sequence shown here is derived from an EMBL/GenBank/DDBJ whole genome shotgun (WGS) entry which is preliminary data.</text>
</comment>
<dbReference type="EMBL" id="JACHGF010000010">
    <property type="protein sequence ID" value="MBB5286531.1"/>
    <property type="molecule type" value="Genomic_DNA"/>
</dbReference>
<dbReference type="FunFam" id="3.40.50.720:FF:000084">
    <property type="entry name" value="Short-chain dehydrogenase reductase"/>
    <property type="match status" value="1"/>
</dbReference>
<dbReference type="CDD" id="cd05355">
    <property type="entry name" value="SDR_c1"/>
    <property type="match status" value="1"/>
</dbReference>
<dbReference type="Gene3D" id="3.40.50.720">
    <property type="entry name" value="NAD(P)-binding Rossmann-like Domain"/>
    <property type="match status" value="1"/>
</dbReference>
<dbReference type="NCBIfam" id="NF005559">
    <property type="entry name" value="PRK07231.1"/>
    <property type="match status" value="1"/>
</dbReference>
<evidence type="ECO:0000313" key="4">
    <source>
        <dbReference type="Proteomes" id="UP000557307"/>
    </source>
</evidence>
<evidence type="ECO:0000256" key="2">
    <source>
        <dbReference type="ARBA" id="ARBA00023002"/>
    </source>
</evidence>
<dbReference type="AlphaFoldDB" id="A0A840TRJ3"/>
<dbReference type="PANTHER" id="PTHR48107">
    <property type="entry name" value="NADPH-DEPENDENT ALDEHYDE REDUCTASE-LIKE PROTEIN, CHLOROPLASTIC-RELATED"/>
    <property type="match status" value="1"/>
</dbReference>
<protein>
    <submittedName>
        <fullName evidence="3">NAD(P)-dependent dehydrogenase (Short-subunit alcohol dehydrogenase family)</fullName>
    </submittedName>
</protein>
<proteinExistence type="inferred from homology"/>
<name>A0A840TRJ3_9BACT</name>
<dbReference type="GO" id="GO:0016614">
    <property type="term" value="F:oxidoreductase activity, acting on CH-OH group of donors"/>
    <property type="evidence" value="ECO:0007669"/>
    <property type="project" value="UniProtKB-ARBA"/>
</dbReference>
<dbReference type="InterPro" id="IPR036291">
    <property type="entry name" value="NAD(P)-bd_dom_sf"/>
</dbReference>
<dbReference type="Pfam" id="PF13561">
    <property type="entry name" value="adh_short_C2"/>
    <property type="match status" value="1"/>
</dbReference>
<dbReference type="Proteomes" id="UP000557307">
    <property type="component" value="Unassembled WGS sequence"/>
</dbReference>
<evidence type="ECO:0000313" key="3">
    <source>
        <dbReference type="EMBL" id="MBB5286531.1"/>
    </source>
</evidence>
<keyword evidence="4" id="KW-1185">Reference proteome</keyword>
<reference evidence="3 4" key="1">
    <citation type="submission" date="2020-08" db="EMBL/GenBank/DDBJ databases">
        <title>Genomic Encyclopedia of Type Strains, Phase IV (KMG-IV): sequencing the most valuable type-strain genomes for metagenomic binning, comparative biology and taxonomic classification.</title>
        <authorList>
            <person name="Goeker M."/>
        </authorList>
    </citation>
    <scope>NUCLEOTIDE SEQUENCE [LARGE SCALE GENOMIC DNA]</scope>
    <source>
        <strain evidence="3 4">DSM 105074</strain>
    </source>
</reference>
<dbReference type="PRINTS" id="PR00080">
    <property type="entry name" value="SDRFAMILY"/>
</dbReference>
<keyword evidence="2" id="KW-0560">Oxidoreductase</keyword>
<sequence length="285" mass="30908">MNYDMKIKGQTQPDQPGVEELMKPEPIVIRDNYRGSGKLDGKTALITGGDSGIGRAVAVHFAREGANVAIVYLNEDQDAEDTRQMVEDEGKRCLLIRGDVREENFCKEAVEKTVNEFGKLNILVNNAAEQHPKKDIREIDTNKLKDTFATNIFAFFYFTQAALPHLSEGDSIINTTSVTAFQGSPGLLDYSSTKGAITAFTRSLSGNLADKGIRVNAVAPGPIWTPLIPATFDAEKVEKFGKDTPLGRPGQPAEVAPCYVFLASEDASYISGQTLHPNGGQVING</sequence>
<dbReference type="InterPro" id="IPR002347">
    <property type="entry name" value="SDR_fam"/>
</dbReference>
<comment type="similarity">
    <text evidence="1">Belongs to the short-chain dehydrogenases/reductases (SDR) family.</text>
</comment>
<dbReference type="SUPFAM" id="SSF51735">
    <property type="entry name" value="NAD(P)-binding Rossmann-fold domains"/>
    <property type="match status" value="1"/>
</dbReference>
<evidence type="ECO:0000256" key="1">
    <source>
        <dbReference type="ARBA" id="ARBA00006484"/>
    </source>
</evidence>
<dbReference type="PANTHER" id="PTHR48107:SF16">
    <property type="entry name" value="NADPH-DEPENDENT ALDEHYDE REDUCTASE 1, CHLOROPLASTIC"/>
    <property type="match status" value="1"/>
</dbReference>
<dbReference type="PROSITE" id="PS00061">
    <property type="entry name" value="ADH_SHORT"/>
    <property type="match status" value="1"/>
</dbReference>
<gene>
    <name evidence="3" type="ORF">HNQ92_004692</name>
</gene>
<dbReference type="InterPro" id="IPR020904">
    <property type="entry name" value="Sc_DH/Rdtase_CS"/>
</dbReference>
<accession>A0A840TRJ3</accession>